<dbReference type="PANTHER" id="PTHR46200:SF1">
    <property type="entry name" value="GATOR COMPLEX PROTEIN WDR24"/>
    <property type="match status" value="1"/>
</dbReference>
<feature type="repeat" description="WD" evidence="12">
    <location>
        <begin position="269"/>
        <end position="310"/>
    </location>
</feature>
<dbReference type="PANTHER" id="PTHR46200">
    <property type="entry name" value="GATOR COMPLEX PROTEIN WDR24"/>
    <property type="match status" value="1"/>
</dbReference>
<evidence type="ECO:0000313" key="16">
    <source>
        <dbReference type="Proteomes" id="UP000005018"/>
    </source>
</evidence>
<dbReference type="GO" id="GO:0061700">
    <property type="term" value="C:GATOR2 complex"/>
    <property type="evidence" value="ECO:0007669"/>
    <property type="project" value="TreeGrafter"/>
</dbReference>
<evidence type="ECO:0000256" key="12">
    <source>
        <dbReference type="PROSITE-ProRule" id="PRU00221"/>
    </source>
</evidence>
<dbReference type="Gene3D" id="2.130.10.10">
    <property type="entry name" value="YVTN repeat-like/Quinoprotein amine dehydrogenase"/>
    <property type="match status" value="1"/>
</dbReference>
<evidence type="ECO:0000256" key="3">
    <source>
        <dbReference type="ARBA" id="ARBA00008863"/>
    </source>
</evidence>
<evidence type="ECO:0000256" key="8">
    <source>
        <dbReference type="ARBA" id="ARBA00022737"/>
    </source>
</evidence>
<dbReference type="InterPro" id="IPR001841">
    <property type="entry name" value="Znf_RING"/>
</dbReference>
<dbReference type="eggNOG" id="KOG0269">
    <property type="taxonomic scope" value="Eukaryota"/>
</dbReference>
<dbReference type="InterPro" id="IPR001680">
    <property type="entry name" value="WD40_rpt"/>
</dbReference>
<feature type="domain" description="RING-type" evidence="14">
    <location>
        <begin position="965"/>
        <end position="1005"/>
    </location>
</feature>
<evidence type="ECO:0000256" key="5">
    <source>
        <dbReference type="ARBA" id="ARBA00022554"/>
    </source>
</evidence>
<dbReference type="PROSITE" id="PS00678">
    <property type="entry name" value="WD_REPEATS_1"/>
    <property type="match status" value="1"/>
</dbReference>
<dbReference type="KEGG" id="cot:CORT_0D00420"/>
<sequence length="1013" mass="112420">MSQSSQGQYKLAKFAFNIYGSLGTPQSNESISPSSSLNSRNSKQLPVHFGDKVDQKPVFTCERETQALSQLNCGVQISNYNNGNELRHHAVIGGKNYLRLLCLNEDQSRVLQEINLLDTKSIYTSRAPNKLNNINTIRTYSNTVACGLANGTISLYKVLPSGQSKLQARLLEHKRCINSLDFIDSESVLVSGSQDGSIKLWDIRASVAKPVLSLHAALHNDPIRACQYSQHSAVRNKICILSVHDSGALCKFDLRTSLANNAHTPDRKWNLHSGPVLSLNIHPEKEYVATGGRDQKICIFNYSDTQSSTRTSPESMINTYGSILKVRWSPYSNYGYKKGEFEERNANPLSNYDIACSYLNDDPTITTFNLDRKFIPKRVIHSYEQKPVSNFVWAQNEENCHKIWALTKANVFTTYNLDSQRDPDVNRPLDDLNSIAMTWGSSENFIMVNQDKHHFNISEESGTEIYDSGDERSHFNDYDDAELSANSLAASPVEKPSLIRSYSYNPMSQLGAKSPPPISRHMNSFDPPTSSGSAFGGRRPALTRNPSQESSTSFGSAPPAAAIKAKKGSKNNIPFYSPYALPVTLPLPSNDEYIFQTLSIDYLMSIPDGFGIFDVCVFNANVADSAGLHRTCQVWRMLASNLPSGLVKNAEHYTEEPNEAVGAPLEHTNSSSHIDQSIQSDLGNIIGSFNSNSTQANNYGNNLEKRTSDNASHCMSSSARNSRTNSFTQLRDAQDDFLSQHAKSRPISINSEKQLTDFQKENVDLMSAAFPTSSPNSLGSNHLSVGSISKSPRSGIPHKMQPEDLAVAKLPVGDNGTSSDGMMVQELYLTTSLATGETRTWGFENLLRKSLDYAQLQGDVIFCAIASLLFFELSTVVAKEECLDWLSTYIDILQRKQQFVIATKVINSAPLVIQQELTKQYTSDLIRLYCSSCSKLLANEESKHREKGKFGYWYCDACHKKQSNCIYCDEPSKGLVVLVSLKCGHRGHYGCLKEWFVEDGNIECPGGCDFKVL</sequence>
<dbReference type="GeneID" id="14540151"/>
<comment type="subcellular location">
    <subcellularLocation>
        <location evidence="2">Vacuole</location>
    </subcellularLocation>
</comment>
<dbReference type="InterPro" id="IPR037590">
    <property type="entry name" value="WDR24"/>
</dbReference>
<feature type="compositionally biased region" description="Polar residues" evidence="13">
    <location>
        <begin position="544"/>
        <end position="554"/>
    </location>
</feature>
<evidence type="ECO:0000256" key="1">
    <source>
        <dbReference type="ARBA" id="ARBA00002738"/>
    </source>
</evidence>
<dbReference type="InterPro" id="IPR049566">
    <property type="entry name" value="WDR59_RTC1-like_RING_Znf"/>
</dbReference>
<evidence type="ECO:0000256" key="9">
    <source>
        <dbReference type="ARBA" id="ARBA00022771"/>
    </source>
</evidence>
<evidence type="ECO:0000313" key="15">
    <source>
        <dbReference type="EMBL" id="CCG22891.1"/>
    </source>
</evidence>
<evidence type="ECO:0000256" key="13">
    <source>
        <dbReference type="SAM" id="MobiDB-lite"/>
    </source>
</evidence>
<dbReference type="PROSITE" id="PS50089">
    <property type="entry name" value="ZF_RING_2"/>
    <property type="match status" value="1"/>
</dbReference>
<dbReference type="InterPro" id="IPR036322">
    <property type="entry name" value="WD40_repeat_dom_sf"/>
</dbReference>
<dbReference type="Proteomes" id="UP000005018">
    <property type="component" value="Chromosome 4"/>
</dbReference>
<keyword evidence="16" id="KW-1185">Reference proteome</keyword>
<organism evidence="15 16">
    <name type="scientific">Candida orthopsilosis (strain 90-125)</name>
    <name type="common">Yeast</name>
    <dbReference type="NCBI Taxonomy" id="1136231"/>
    <lineage>
        <taxon>Eukaryota</taxon>
        <taxon>Fungi</taxon>
        <taxon>Dikarya</taxon>
        <taxon>Ascomycota</taxon>
        <taxon>Saccharomycotina</taxon>
        <taxon>Pichiomycetes</taxon>
        <taxon>Debaryomycetaceae</taxon>
        <taxon>Candida/Lodderomyces clade</taxon>
        <taxon>Candida</taxon>
    </lineage>
</organism>
<dbReference type="GO" id="GO:1904263">
    <property type="term" value="P:positive regulation of TORC1 signaling"/>
    <property type="evidence" value="ECO:0007669"/>
    <property type="project" value="TreeGrafter"/>
</dbReference>
<name>H8X5X7_CANO9</name>
<evidence type="ECO:0000256" key="11">
    <source>
        <dbReference type="PROSITE-ProRule" id="PRU00175"/>
    </source>
</evidence>
<dbReference type="EMBL" id="HE681722">
    <property type="protein sequence ID" value="CCG22891.1"/>
    <property type="molecule type" value="Genomic_DNA"/>
</dbReference>
<dbReference type="GO" id="GO:0008270">
    <property type="term" value="F:zinc ion binding"/>
    <property type="evidence" value="ECO:0007669"/>
    <property type="project" value="UniProtKB-KW"/>
</dbReference>
<gene>
    <name evidence="15" type="ORF">CORT_0D00420</name>
</gene>
<reference evidence="15 16" key="1">
    <citation type="journal article" date="2012" name="PLoS ONE">
        <title>Sequence and analysis of the genome of the pathogenic yeast Candida orthopsilosis.</title>
        <authorList>
            <person name="Riccombeni A."/>
            <person name="Vidanes G."/>
            <person name="Proux-Wera E."/>
            <person name="Wolfe K.H."/>
            <person name="Butler G."/>
        </authorList>
    </citation>
    <scope>NUCLEOTIDE SEQUENCE [LARGE SCALE GENOMIC DNA]</scope>
    <source>
        <strain evidence="15 16">Co 90-125</strain>
    </source>
</reference>
<accession>H8X5X7</accession>
<dbReference type="GO" id="GO:0005829">
    <property type="term" value="C:cytosol"/>
    <property type="evidence" value="ECO:0007669"/>
    <property type="project" value="TreeGrafter"/>
</dbReference>
<feature type="repeat" description="WD" evidence="12">
    <location>
        <begin position="170"/>
        <end position="204"/>
    </location>
</feature>
<protein>
    <recommendedName>
        <fullName evidence="4">Restriction of telomere capping protein 1</fullName>
    </recommendedName>
</protein>
<keyword evidence="6 12" id="KW-0853">WD repeat</keyword>
<proteinExistence type="inferred from homology"/>
<dbReference type="GO" id="GO:0016239">
    <property type="term" value="P:positive regulation of macroautophagy"/>
    <property type="evidence" value="ECO:0007669"/>
    <property type="project" value="TreeGrafter"/>
</dbReference>
<dbReference type="SUPFAM" id="SSF50978">
    <property type="entry name" value="WD40 repeat-like"/>
    <property type="match status" value="1"/>
</dbReference>
<keyword evidence="7" id="KW-0479">Metal-binding</keyword>
<dbReference type="InterPro" id="IPR015943">
    <property type="entry name" value="WD40/YVTN_repeat-like_dom_sf"/>
</dbReference>
<keyword evidence="5" id="KW-0926">Vacuole</keyword>
<comment type="similarity">
    <text evidence="3">Belongs to the WD repeat RTC1 family.</text>
</comment>
<dbReference type="AlphaFoldDB" id="H8X5X7"/>
<evidence type="ECO:0000256" key="10">
    <source>
        <dbReference type="ARBA" id="ARBA00022833"/>
    </source>
</evidence>
<feature type="region of interest" description="Disordered" evidence="13">
    <location>
        <begin position="510"/>
        <end position="559"/>
    </location>
</feature>
<dbReference type="HOGENOM" id="CLU_008512_0_0_1"/>
<dbReference type="OrthoDB" id="60955at2759"/>
<keyword evidence="10" id="KW-0862">Zinc</keyword>
<evidence type="ECO:0000256" key="7">
    <source>
        <dbReference type="ARBA" id="ARBA00022723"/>
    </source>
</evidence>
<comment type="function">
    <text evidence="1">May be involved in a process influencing telomere capping.</text>
</comment>
<dbReference type="GO" id="GO:0005774">
    <property type="term" value="C:vacuolar membrane"/>
    <property type="evidence" value="ECO:0007669"/>
    <property type="project" value="TreeGrafter"/>
</dbReference>
<dbReference type="Pfam" id="PF00400">
    <property type="entry name" value="WD40"/>
    <property type="match status" value="2"/>
</dbReference>
<evidence type="ECO:0000256" key="2">
    <source>
        <dbReference type="ARBA" id="ARBA00004116"/>
    </source>
</evidence>
<dbReference type="RefSeq" id="XP_003869028.1">
    <property type="nucleotide sequence ID" value="XM_003868979.1"/>
</dbReference>
<keyword evidence="9 11" id="KW-0863">Zinc-finger</keyword>
<dbReference type="InterPro" id="IPR019775">
    <property type="entry name" value="WD40_repeat_CS"/>
</dbReference>
<evidence type="ECO:0000256" key="4">
    <source>
        <dbReference type="ARBA" id="ARBA00015098"/>
    </source>
</evidence>
<dbReference type="Pfam" id="PF17120">
    <property type="entry name" value="zf-RING_16"/>
    <property type="match status" value="1"/>
</dbReference>
<dbReference type="PROSITE" id="PS50294">
    <property type="entry name" value="WD_REPEATS_REGION"/>
    <property type="match status" value="1"/>
</dbReference>
<dbReference type="SMART" id="SM00320">
    <property type="entry name" value="WD40"/>
    <property type="match status" value="3"/>
</dbReference>
<keyword evidence="8" id="KW-0677">Repeat</keyword>
<dbReference type="PROSITE" id="PS50082">
    <property type="entry name" value="WD_REPEATS_2"/>
    <property type="match status" value="2"/>
</dbReference>
<evidence type="ECO:0000256" key="6">
    <source>
        <dbReference type="ARBA" id="ARBA00022574"/>
    </source>
</evidence>
<evidence type="ECO:0000259" key="14">
    <source>
        <dbReference type="PROSITE" id="PS50089"/>
    </source>
</evidence>